<evidence type="ECO:0000256" key="8">
    <source>
        <dbReference type="ARBA" id="ARBA00022741"/>
    </source>
</evidence>
<dbReference type="Pfam" id="PF01300">
    <property type="entry name" value="Sua5_yciO_yrdC"/>
    <property type="match status" value="1"/>
</dbReference>
<comment type="catalytic activity">
    <reaction evidence="11">
        <text>L-threonine + hydrogencarbonate + ATP = L-threonylcarbamoyladenylate + diphosphate + H2O</text>
        <dbReference type="Rhea" id="RHEA:36407"/>
        <dbReference type="ChEBI" id="CHEBI:15377"/>
        <dbReference type="ChEBI" id="CHEBI:17544"/>
        <dbReference type="ChEBI" id="CHEBI:30616"/>
        <dbReference type="ChEBI" id="CHEBI:33019"/>
        <dbReference type="ChEBI" id="CHEBI:57926"/>
        <dbReference type="ChEBI" id="CHEBI:73682"/>
        <dbReference type="EC" id="2.7.7.87"/>
    </reaction>
</comment>
<dbReference type="EC" id="2.7.7.87" evidence="3"/>
<dbReference type="GO" id="GO:0000049">
    <property type="term" value="F:tRNA binding"/>
    <property type="evidence" value="ECO:0007669"/>
    <property type="project" value="TreeGrafter"/>
</dbReference>
<dbReference type="RefSeq" id="WP_067634286.1">
    <property type="nucleotide sequence ID" value="NZ_CP013213.1"/>
</dbReference>
<evidence type="ECO:0000256" key="10">
    <source>
        <dbReference type="ARBA" id="ARBA00029774"/>
    </source>
</evidence>
<evidence type="ECO:0000259" key="12">
    <source>
        <dbReference type="PROSITE" id="PS51163"/>
    </source>
</evidence>
<dbReference type="GO" id="GO:0061710">
    <property type="term" value="F:L-threonylcarbamoyladenylate synthase"/>
    <property type="evidence" value="ECO:0007669"/>
    <property type="project" value="UniProtKB-EC"/>
</dbReference>
<keyword evidence="8" id="KW-0547">Nucleotide-binding</keyword>
<evidence type="ECO:0000256" key="4">
    <source>
        <dbReference type="ARBA" id="ARBA00022490"/>
    </source>
</evidence>
<keyword evidence="4" id="KW-0963">Cytoplasm</keyword>
<evidence type="ECO:0000256" key="11">
    <source>
        <dbReference type="ARBA" id="ARBA00048366"/>
    </source>
</evidence>
<dbReference type="GO" id="GO:0006450">
    <property type="term" value="P:regulation of translational fidelity"/>
    <property type="evidence" value="ECO:0007669"/>
    <property type="project" value="TreeGrafter"/>
</dbReference>
<evidence type="ECO:0000256" key="9">
    <source>
        <dbReference type="ARBA" id="ARBA00022840"/>
    </source>
</evidence>
<accession>A0A0X8H209</accession>
<keyword evidence="9" id="KW-0067">ATP-binding</keyword>
<dbReference type="SUPFAM" id="SSF55821">
    <property type="entry name" value="YrdC/RibB"/>
    <property type="match status" value="1"/>
</dbReference>
<keyword evidence="5" id="KW-0808">Transferase</keyword>
<sequence length="208" mass="22992">METKRLTRNEVKEIGHIIKKGGVVAIPTDTVYGLAIHSFDKAVYEHLIQVKGRPDTKPFPLMVSSFEQIKNLVVLDALTEHLVKAWMPGAVTFIFNKKPDVFEFLGEQTTLGIRMADDSWVKTVIDAVGGPIWLPSANKSGEPTGTNSEMVLDQLDGLIEGVVEGRVHGGKSSSVFDLTNLPEIKELRAGPISRDRLEKTVKDYLESH</sequence>
<evidence type="ECO:0000256" key="7">
    <source>
        <dbReference type="ARBA" id="ARBA00022695"/>
    </source>
</evidence>
<dbReference type="GO" id="GO:0005737">
    <property type="term" value="C:cytoplasm"/>
    <property type="evidence" value="ECO:0007669"/>
    <property type="project" value="UniProtKB-SubCell"/>
</dbReference>
<feature type="domain" description="YrdC-like" evidence="12">
    <location>
        <begin position="8"/>
        <end position="192"/>
    </location>
</feature>
<dbReference type="KEGG" id="erl:AOC36_11040"/>
<keyword evidence="6" id="KW-0819">tRNA processing</keyword>
<keyword evidence="14" id="KW-1185">Reference proteome</keyword>
<dbReference type="STRING" id="1514105.AOC36_11040"/>
<reference evidence="13 14" key="1">
    <citation type="submission" date="2015-10" db="EMBL/GenBank/DDBJ databases">
        <title>Erysipelothrix larvae sp. LV19 isolated from the larval gut of the rhinoceros beetle, Trypoxylus dichotomus.</title>
        <authorList>
            <person name="Lim S."/>
            <person name="Kim B.-C."/>
        </authorList>
    </citation>
    <scope>NUCLEOTIDE SEQUENCE [LARGE SCALE GENOMIC DNA]</scope>
    <source>
        <strain evidence="13 14">LV19</strain>
    </source>
</reference>
<dbReference type="PROSITE" id="PS51163">
    <property type="entry name" value="YRDC"/>
    <property type="match status" value="1"/>
</dbReference>
<organism evidence="13 14">
    <name type="scientific">Erysipelothrix larvae</name>
    <dbReference type="NCBI Taxonomy" id="1514105"/>
    <lineage>
        <taxon>Bacteria</taxon>
        <taxon>Bacillati</taxon>
        <taxon>Bacillota</taxon>
        <taxon>Erysipelotrichia</taxon>
        <taxon>Erysipelotrichales</taxon>
        <taxon>Erysipelotrichaceae</taxon>
        <taxon>Erysipelothrix</taxon>
    </lineage>
</organism>
<evidence type="ECO:0000313" key="13">
    <source>
        <dbReference type="EMBL" id="AMC94489.1"/>
    </source>
</evidence>
<gene>
    <name evidence="13" type="ORF">AOC36_11040</name>
</gene>
<dbReference type="PANTHER" id="PTHR17490">
    <property type="entry name" value="SUA5"/>
    <property type="match status" value="1"/>
</dbReference>
<dbReference type="PANTHER" id="PTHR17490:SF16">
    <property type="entry name" value="THREONYLCARBAMOYL-AMP SYNTHASE"/>
    <property type="match status" value="1"/>
</dbReference>
<keyword evidence="7" id="KW-0548">Nucleotidyltransferase</keyword>
<name>A0A0X8H209_9FIRM</name>
<comment type="similarity">
    <text evidence="2">Belongs to the SUA5 family.</text>
</comment>
<evidence type="ECO:0000256" key="6">
    <source>
        <dbReference type="ARBA" id="ARBA00022694"/>
    </source>
</evidence>
<dbReference type="GO" id="GO:0008033">
    <property type="term" value="P:tRNA processing"/>
    <property type="evidence" value="ECO:0007669"/>
    <property type="project" value="UniProtKB-KW"/>
</dbReference>
<evidence type="ECO:0000256" key="5">
    <source>
        <dbReference type="ARBA" id="ARBA00022679"/>
    </source>
</evidence>
<comment type="subcellular location">
    <subcellularLocation>
        <location evidence="1">Cytoplasm</location>
    </subcellularLocation>
</comment>
<dbReference type="InterPro" id="IPR017945">
    <property type="entry name" value="DHBP_synth_RibB-like_a/b_dom"/>
</dbReference>
<dbReference type="InterPro" id="IPR006070">
    <property type="entry name" value="Sua5-like_dom"/>
</dbReference>
<dbReference type="EMBL" id="CP013213">
    <property type="protein sequence ID" value="AMC94489.1"/>
    <property type="molecule type" value="Genomic_DNA"/>
</dbReference>
<dbReference type="AlphaFoldDB" id="A0A0X8H209"/>
<dbReference type="GO" id="GO:0003725">
    <property type="term" value="F:double-stranded RNA binding"/>
    <property type="evidence" value="ECO:0007669"/>
    <property type="project" value="InterPro"/>
</dbReference>
<dbReference type="NCBIfam" id="TIGR00057">
    <property type="entry name" value="L-threonylcarbamoyladenylate synthase"/>
    <property type="match status" value="1"/>
</dbReference>
<dbReference type="OrthoDB" id="9814580at2"/>
<evidence type="ECO:0000256" key="2">
    <source>
        <dbReference type="ARBA" id="ARBA00007663"/>
    </source>
</evidence>
<dbReference type="Gene3D" id="3.90.870.10">
    <property type="entry name" value="DHBP synthase"/>
    <property type="match status" value="1"/>
</dbReference>
<proteinExistence type="inferred from homology"/>
<dbReference type="Proteomes" id="UP000063781">
    <property type="component" value="Chromosome"/>
</dbReference>
<evidence type="ECO:0000313" key="14">
    <source>
        <dbReference type="Proteomes" id="UP000063781"/>
    </source>
</evidence>
<dbReference type="InterPro" id="IPR050156">
    <property type="entry name" value="TC-AMP_synthase_SUA5"/>
</dbReference>
<evidence type="ECO:0000256" key="3">
    <source>
        <dbReference type="ARBA" id="ARBA00012584"/>
    </source>
</evidence>
<dbReference type="GO" id="GO:0005524">
    <property type="term" value="F:ATP binding"/>
    <property type="evidence" value="ECO:0007669"/>
    <property type="project" value="UniProtKB-KW"/>
</dbReference>
<evidence type="ECO:0000256" key="1">
    <source>
        <dbReference type="ARBA" id="ARBA00004496"/>
    </source>
</evidence>
<protein>
    <recommendedName>
        <fullName evidence="10">L-threonylcarbamoyladenylate synthase</fullName>
        <ecNumber evidence="3">2.7.7.87</ecNumber>
    </recommendedName>
    <alternativeName>
        <fullName evidence="10">L-threonylcarbamoyladenylate synthase</fullName>
    </alternativeName>
</protein>